<feature type="region of interest" description="Disordered" evidence="1">
    <location>
        <begin position="37"/>
        <end position="58"/>
    </location>
</feature>
<dbReference type="Proteomes" id="UP001499863">
    <property type="component" value="Unassembled WGS sequence"/>
</dbReference>
<name>A0ABN1YC53_9ACTN</name>
<dbReference type="EMBL" id="BAAAKJ010000244">
    <property type="protein sequence ID" value="GAA1402146.1"/>
    <property type="molecule type" value="Genomic_DNA"/>
</dbReference>
<evidence type="ECO:0000256" key="1">
    <source>
        <dbReference type="SAM" id="MobiDB-lite"/>
    </source>
</evidence>
<comment type="caution">
    <text evidence="2">The sequence shown here is derived from an EMBL/GenBank/DDBJ whole genome shotgun (WGS) entry which is preliminary data.</text>
</comment>
<protein>
    <submittedName>
        <fullName evidence="2">Uncharacterized protein</fullName>
    </submittedName>
</protein>
<dbReference type="RefSeq" id="WP_344338717.1">
    <property type="nucleotide sequence ID" value="NZ_BAAAKJ010000244.1"/>
</dbReference>
<sequence length="58" mass="6154">MPAEPRDSGGSAALCTLLPFVLLLALLAWAYPLTTRQHGHHPHATPFPAPTSTATPPR</sequence>
<gene>
    <name evidence="2" type="ORF">GCM10009639_45320</name>
</gene>
<proteinExistence type="predicted"/>
<keyword evidence="3" id="KW-1185">Reference proteome</keyword>
<reference evidence="2 3" key="1">
    <citation type="journal article" date="2019" name="Int. J. Syst. Evol. Microbiol.">
        <title>The Global Catalogue of Microorganisms (GCM) 10K type strain sequencing project: providing services to taxonomists for standard genome sequencing and annotation.</title>
        <authorList>
            <consortium name="The Broad Institute Genomics Platform"/>
            <consortium name="The Broad Institute Genome Sequencing Center for Infectious Disease"/>
            <person name="Wu L."/>
            <person name="Ma J."/>
        </authorList>
    </citation>
    <scope>NUCLEOTIDE SEQUENCE [LARGE SCALE GENOMIC DNA]</scope>
    <source>
        <strain evidence="2 3">JCM 12393</strain>
    </source>
</reference>
<accession>A0ABN1YC53</accession>
<evidence type="ECO:0000313" key="2">
    <source>
        <dbReference type="EMBL" id="GAA1402146.1"/>
    </source>
</evidence>
<feature type="compositionally biased region" description="Low complexity" evidence="1">
    <location>
        <begin position="44"/>
        <end position="58"/>
    </location>
</feature>
<organism evidence="2 3">
    <name type="scientific">Kitasatospora putterlickiae</name>
    <dbReference type="NCBI Taxonomy" id="221725"/>
    <lineage>
        <taxon>Bacteria</taxon>
        <taxon>Bacillati</taxon>
        <taxon>Actinomycetota</taxon>
        <taxon>Actinomycetes</taxon>
        <taxon>Kitasatosporales</taxon>
        <taxon>Streptomycetaceae</taxon>
        <taxon>Kitasatospora</taxon>
    </lineage>
</organism>
<evidence type="ECO:0000313" key="3">
    <source>
        <dbReference type="Proteomes" id="UP001499863"/>
    </source>
</evidence>